<dbReference type="PANTHER" id="PTHR46268">
    <property type="entry name" value="STRESS RESPONSE PROTEIN NHAX"/>
    <property type="match status" value="1"/>
</dbReference>
<dbReference type="Proteomes" id="UP000019489">
    <property type="component" value="Unassembled WGS sequence"/>
</dbReference>
<feature type="domain" description="UspA" evidence="2">
    <location>
        <begin position="160"/>
        <end position="301"/>
    </location>
</feature>
<comment type="caution">
    <text evidence="3">The sequence shown here is derived from an EMBL/GenBank/DDBJ whole genome shotgun (WGS) entry which is preliminary data.</text>
</comment>
<dbReference type="SUPFAM" id="SSF52402">
    <property type="entry name" value="Adenine nucleotide alpha hydrolases-like"/>
    <property type="match status" value="2"/>
</dbReference>
<comment type="similarity">
    <text evidence="1">Belongs to the universal stress protein A family.</text>
</comment>
<evidence type="ECO:0000313" key="3">
    <source>
        <dbReference type="EMBL" id="EWT03180.1"/>
    </source>
</evidence>
<dbReference type="RefSeq" id="WP_034801300.1">
    <property type="nucleotide sequence ID" value="NZ_AWSA01000004.1"/>
</dbReference>
<protein>
    <submittedName>
        <fullName evidence="3">Universal stress protein UspA</fullName>
    </submittedName>
</protein>
<dbReference type="eggNOG" id="COG0589">
    <property type="taxonomic scope" value="Bacteria"/>
</dbReference>
<reference evidence="3 4" key="1">
    <citation type="submission" date="2013-08" db="EMBL/GenBank/DDBJ databases">
        <title>Intrasporangium oryzae NRRL B-24470.</title>
        <authorList>
            <person name="Liu H."/>
            <person name="Wang G."/>
        </authorList>
    </citation>
    <scope>NUCLEOTIDE SEQUENCE [LARGE SCALE GENOMIC DNA]</scope>
    <source>
        <strain evidence="3 4">NRRL B-24470</strain>
    </source>
</reference>
<dbReference type="Gene3D" id="3.40.50.620">
    <property type="entry name" value="HUPs"/>
    <property type="match status" value="2"/>
</dbReference>
<name>W9GAU7_9MICO</name>
<dbReference type="PRINTS" id="PR01438">
    <property type="entry name" value="UNVRSLSTRESS"/>
</dbReference>
<dbReference type="EMBL" id="AWSA01000004">
    <property type="protein sequence ID" value="EWT03180.1"/>
    <property type="molecule type" value="Genomic_DNA"/>
</dbReference>
<accession>W9GAU7</accession>
<dbReference type="Pfam" id="PF00582">
    <property type="entry name" value="Usp"/>
    <property type="match status" value="2"/>
</dbReference>
<evidence type="ECO:0000256" key="1">
    <source>
        <dbReference type="ARBA" id="ARBA00008791"/>
    </source>
</evidence>
<dbReference type="PATRIC" id="fig|1386089.3.peg.564"/>
<dbReference type="CDD" id="cd23659">
    <property type="entry name" value="USP_At3g01520-like"/>
    <property type="match status" value="1"/>
</dbReference>
<organism evidence="3 4">
    <name type="scientific">Intrasporangium oryzae NRRL B-24470</name>
    <dbReference type="NCBI Taxonomy" id="1386089"/>
    <lineage>
        <taxon>Bacteria</taxon>
        <taxon>Bacillati</taxon>
        <taxon>Actinomycetota</taxon>
        <taxon>Actinomycetes</taxon>
        <taxon>Micrococcales</taxon>
        <taxon>Intrasporangiaceae</taxon>
        <taxon>Intrasporangium</taxon>
    </lineage>
</organism>
<dbReference type="PANTHER" id="PTHR46268:SF6">
    <property type="entry name" value="UNIVERSAL STRESS PROTEIN UP12"/>
    <property type="match status" value="1"/>
</dbReference>
<proteinExistence type="inferred from homology"/>
<dbReference type="InterPro" id="IPR014729">
    <property type="entry name" value="Rossmann-like_a/b/a_fold"/>
</dbReference>
<dbReference type="CDD" id="cd00293">
    <property type="entry name" value="USP-like"/>
    <property type="match status" value="1"/>
</dbReference>
<dbReference type="OrthoDB" id="267918at2"/>
<gene>
    <name evidence="3" type="ORF">N865_01860</name>
</gene>
<evidence type="ECO:0000259" key="2">
    <source>
        <dbReference type="Pfam" id="PF00582"/>
    </source>
</evidence>
<dbReference type="InterPro" id="IPR006015">
    <property type="entry name" value="Universal_stress_UspA"/>
</dbReference>
<evidence type="ECO:0000313" key="4">
    <source>
        <dbReference type="Proteomes" id="UP000019489"/>
    </source>
</evidence>
<sequence>MNAQKGSILVGYDGSVGSRVALDWAAETAHRQGKKLTLLHCVDLAMVPAFPAYDPVHIAPSLREVSRAVLDAGVLRAQKVLDPKDVAMLHAIGSPSAELVDSSKDHDLVVMGCRGRGRLLGGLLGSTAYAVTAHAHCPVVVVRSQVREHPDDLVMPGPDRRVIVGVDDSDESVRALEMAAQLADASGAQLHIVRVAMAVSMEAWTYAETAKAGTSQTHELRDHAEETVRRAADHVRAAYPNVSIETEVLYGDAGHTLAELGERAGLIVVGSRGRGGFSGLLLGSVSHTVIHEASCPVMVVR</sequence>
<keyword evidence="4" id="KW-1185">Reference proteome</keyword>
<feature type="domain" description="UspA" evidence="2">
    <location>
        <begin position="8"/>
        <end position="143"/>
    </location>
</feature>
<dbReference type="InterPro" id="IPR006016">
    <property type="entry name" value="UspA"/>
</dbReference>
<dbReference type="AlphaFoldDB" id="W9GAU7"/>